<evidence type="ECO:0008006" key="5">
    <source>
        <dbReference type="Google" id="ProtNLM"/>
    </source>
</evidence>
<evidence type="ECO:0000313" key="2">
    <source>
        <dbReference type="EMBL" id="WQG91145.1"/>
    </source>
</evidence>
<organism evidence="1 3">
    <name type="scientific">Chitinophaga sancti</name>
    <dbReference type="NCBI Taxonomy" id="1004"/>
    <lineage>
        <taxon>Bacteria</taxon>
        <taxon>Pseudomonadati</taxon>
        <taxon>Bacteroidota</taxon>
        <taxon>Chitinophagia</taxon>
        <taxon>Chitinophagales</taxon>
        <taxon>Chitinophagaceae</taxon>
        <taxon>Chitinophaga</taxon>
    </lineage>
</organism>
<dbReference type="OrthoDB" id="6989522at2"/>
<dbReference type="InterPro" id="IPR037883">
    <property type="entry name" value="Knr4/Smi1-like_sf"/>
</dbReference>
<dbReference type="Proteomes" id="UP001326715">
    <property type="component" value="Chromosome"/>
</dbReference>
<keyword evidence="4" id="KW-1185">Reference proteome</keyword>
<dbReference type="AlphaFoldDB" id="A0A1K1NGT0"/>
<dbReference type="EMBL" id="CP140154">
    <property type="protein sequence ID" value="WQG91145.1"/>
    <property type="molecule type" value="Genomic_DNA"/>
</dbReference>
<sequence length="202" mass="23583">MSITRSLNELLDLLGRFNHPIVDLLTPGLTRPEITQKLSFLERNIPEVIFELFEWRNGRIYSEERPPYGVNILWPSGTFYSLVDCIDIYKSSWKSLGEEYFPVFASIGGEIWYINMDEGYNGFVYLFAPTLTHSSKLMSQFDSLEIMINSFISAIKNKVYVYNGGWITDPKLYVDFFKHHHPKSVFWNHSERYGNDENVIVS</sequence>
<evidence type="ECO:0000313" key="4">
    <source>
        <dbReference type="Proteomes" id="UP001326715"/>
    </source>
</evidence>
<evidence type="ECO:0000313" key="1">
    <source>
        <dbReference type="EMBL" id="SFW34642.1"/>
    </source>
</evidence>
<dbReference type="RefSeq" id="WP_072358080.1">
    <property type="nucleotide sequence ID" value="NZ_CP139972.1"/>
</dbReference>
<accession>A0A1K1NGT0</accession>
<proteinExistence type="predicted"/>
<dbReference type="SUPFAM" id="SSF160631">
    <property type="entry name" value="SMI1/KNR4-like"/>
    <property type="match status" value="1"/>
</dbReference>
<evidence type="ECO:0000313" key="3">
    <source>
        <dbReference type="Proteomes" id="UP000183788"/>
    </source>
</evidence>
<reference evidence="2 4" key="2">
    <citation type="submission" date="2023-11" db="EMBL/GenBank/DDBJ databases">
        <title>MicrobeMod: A computational toolkit for identifying prokaryotic methylation and restriction-modification with nanopore sequencing.</title>
        <authorList>
            <person name="Crits-Christoph A."/>
            <person name="Kang S.C."/>
            <person name="Lee H."/>
            <person name="Ostrov N."/>
        </authorList>
    </citation>
    <scope>NUCLEOTIDE SEQUENCE [LARGE SCALE GENOMIC DNA]</scope>
    <source>
        <strain evidence="2 4">ATCC 23090</strain>
    </source>
</reference>
<protein>
    <recommendedName>
        <fullName evidence="5">SMI1 / KNR4 family (SUKH-1)</fullName>
    </recommendedName>
</protein>
<reference evidence="1 3" key="1">
    <citation type="submission" date="2016-11" db="EMBL/GenBank/DDBJ databases">
        <authorList>
            <person name="Jaros S."/>
            <person name="Januszkiewicz K."/>
            <person name="Wedrychowicz H."/>
        </authorList>
    </citation>
    <scope>NUCLEOTIDE SEQUENCE [LARGE SCALE GENOMIC DNA]</scope>
    <source>
        <strain evidence="1 3">DSM 784</strain>
    </source>
</reference>
<dbReference type="Proteomes" id="UP000183788">
    <property type="component" value="Unassembled WGS sequence"/>
</dbReference>
<gene>
    <name evidence="1" type="ORF">SAMN05661012_01303</name>
    <name evidence="2" type="ORF">SR876_06515</name>
</gene>
<dbReference type="EMBL" id="FPIZ01000003">
    <property type="protein sequence ID" value="SFW34642.1"/>
    <property type="molecule type" value="Genomic_DNA"/>
</dbReference>
<name>A0A1K1NGT0_9BACT</name>